<dbReference type="InterPro" id="IPR007048">
    <property type="entry name" value="IraD/Gp25-like"/>
</dbReference>
<gene>
    <name evidence="2" type="primary">tssE</name>
    <name evidence="2" type="ORF">C4K68_16640</name>
</gene>
<dbReference type="InterPro" id="IPR017737">
    <property type="entry name" value="TssE1-like"/>
</dbReference>
<evidence type="ECO:0000313" key="3">
    <source>
        <dbReference type="Proteomes" id="UP000238196"/>
    </source>
</evidence>
<dbReference type="Proteomes" id="UP000238196">
    <property type="component" value="Unassembled WGS sequence"/>
</dbReference>
<proteinExistence type="predicted"/>
<reference evidence="2 3" key="1">
    <citation type="submission" date="2018-02" db="EMBL/GenBank/DDBJ databases">
        <title>novel marine gammaproteobacteria from coastal saline agro ecosystem.</title>
        <authorList>
            <person name="Krishnan R."/>
            <person name="Ramesh Kumar N."/>
        </authorList>
    </citation>
    <scope>NUCLEOTIDE SEQUENCE [LARGE SCALE GENOMIC DNA]</scope>
    <source>
        <strain evidence="2 3">228</strain>
    </source>
</reference>
<dbReference type="AlphaFoldDB" id="A0A2S5KN66"/>
<feature type="domain" description="IraD/Gp25-like" evidence="1">
    <location>
        <begin position="38"/>
        <end position="135"/>
    </location>
</feature>
<accession>A0A2S5KN66</accession>
<dbReference type="Gene3D" id="3.10.450.40">
    <property type="match status" value="1"/>
</dbReference>
<dbReference type="PANTHER" id="PTHR38595:SF1">
    <property type="entry name" value="TYPE VI SECRETION SYSTEM COMPONENT TSSE1"/>
    <property type="match status" value="1"/>
</dbReference>
<dbReference type="Pfam" id="PF04965">
    <property type="entry name" value="GPW_gp25"/>
    <property type="match status" value="1"/>
</dbReference>
<sequence length="161" mass="18281">MAADGKVRIVPSILDRLLDDDPGDHTLAAQDPAFNLRQMRASVRRDLEDLLNSRVSWQTWPEAYTELQQSLLSYGLPDFSIMPVSSQDARQRLCRIVEDTIRKFEPRFADVRVEVAEEGGLATTLRLRINAVMYAIPVPEEVSFDTELEPVTLGLRLLEKL</sequence>
<dbReference type="NCBIfam" id="TIGR03357">
    <property type="entry name" value="VI_zyme"/>
    <property type="match status" value="1"/>
</dbReference>
<organism evidence="2 3">
    <name type="scientific">Proteobacteria bacterium 228</name>
    <dbReference type="NCBI Taxonomy" id="2083153"/>
    <lineage>
        <taxon>Bacteria</taxon>
        <taxon>Pseudomonadati</taxon>
        <taxon>Pseudomonadota</taxon>
    </lineage>
</organism>
<evidence type="ECO:0000313" key="2">
    <source>
        <dbReference type="EMBL" id="PPC76261.1"/>
    </source>
</evidence>
<evidence type="ECO:0000259" key="1">
    <source>
        <dbReference type="Pfam" id="PF04965"/>
    </source>
</evidence>
<dbReference type="SUPFAM" id="SSF160719">
    <property type="entry name" value="gpW/gp25-like"/>
    <property type="match status" value="1"/>
</dbReference>
<dbReference type="InterPro" id="IPR053176">
    <property type="entry name" value="T6SS_TssE1-like"/>
</dbReference>
<dbReference type="OrthoDB" id="119583at2"/>
<protein>
    <submittedName>
        <fullName evidence="2">Type VI secretion system baseplate subunit TssE</fullName>
    </submittedName>
</protein>
<dbReference type="EMBL" id="PRLP01000055">
    <property type="protein sequence ID" value="PPC76261.1"/>
    <property type="molecule type" value="Genomic_DNA"/>
</dbReference>
<name>A0A2S5KN66_9PROT</name>
<dbReference type="PANTHER" id="PTHR38595">
    <property type="entry name" value="CYTOPLASMIC PROTEIN-RELATED"/>
    <property type="match status" value="1"/>
</dbReference>
<comment type="caution">
    <text evidence="2">The sequence shown here is derived from an EMBL/GenBank/DDBJ whole genome shotgun (WGS) entry which is preliminary data.</text>
</comment>